<dbReference type="Proteomes" id="UP000239001">
    <property type="component" value="Unassembled WGS sequence"/>
</dbReference>
<dbReference type="AlphaFoldDB" id="A0A2T1LY61"/>
<protein>
    <recommendedName>
        <fullName evidence="4">SbsA Ig-like domain-containing protein</fullName>
    </recommendedName>
</protein>
<sequence>MTSNLITRLFEPRKWPRFDLAVILTVIALCTAIALILWHGDPTNLQVNHFSWAGEKIGVQDRYFTLGFNRPVERKSVEENLVIEPPLPGTMSWRGNRLFYTLTELPFYDTQYKVQLVGAKERFSENKLNFFNGVFYTHDRVFAYIGLQGTERGKLILCQLKPAKDKFTIVKKTVLTPSDLVVTNFRIYPEGNKILFSAFDPYSGGLEVPRQQLFTVTTGINFKTTEEITPSGRIKKLLDAQTYQNLKFDLSSNGKTIVVQRVNYNNPADAGLWIILENGELRPLGIRGDEFLISPNGQKVAVSQPGGVAILPLTPDGGAPQFLPGYEKILDFNQNGTEKVIVKVNPDYSRSLYLINDANELRGLFRTTNSVLGCQFEPRQEKTLYCLKTDLVIGEDNRIKEEPYLTIVDIATGQDLPLLALPNYQDVQMSLSPDGVALLFDQVVAVPMRENNDLMSREGQAIANGQLWILSLPQTVNFNITPKIISQELNAGFKPRWFP</sequence>
<organism evidence="2 3">
    <name type="scientific">Aphanothece hegewaldii CCALA 016</name>
    <dbReference type="NCBI Taxonomy" id="2107694"/>
    <lineage>
        <taxon>Bacteria</taxon>
        <taxon>Bacillati</taxon>
        <taxon>Cyanobacteriota</taxon>
        <taxon>Cyanophyceae</taxon>
        <taxon>Oscillatoriophycideae</taxon>
        <taxon>Chroococcales</taxon>
        <taxon>Aphanothecaceae</taxon>
        <taxon>Aphanothece</taxon>
    </lineage>
</organism>
<accession>A0A2T1LY61</accession>
<dbReference type="EMBL" id="PXOH01000010">
    <property type="protein sequence ID" value="PSF37291.1"/>
    <property type="molecule type" value="Genomic_DNA"/>
</dbReference>
<gene>
    <name evidence="2" type="ORF">C7H19_11275</name>
</gene>
<keyword evidence="1" id="KW-0472">Membrane</keyword>
<dbReference type="OrthoDB" id="475437at2"/>
<reference evidence="2 3" key="1">
    <citation type="submission" date="2018-03" db="EMBL/GenBank/DDBJ databases">
        <title>The ancient ancestry and fast evolution of plastids.</title>
        <authorList>
            <person name="Moore K.R."/>
            <person name="Magnabosco C."/>
            <person name="Momper L."/>
            <person name="Gold D.A."/>
            <person name="Bosak T."/>
            <person name="Fournier G.P."/>
        </authorList>
    </citation>
    <scope>NUCLEOTIDE SEQUENCE [LARGE SCALE GENOMIC DNA]</scope>
    <source>
        <strain evidence="2 3">CCALA 016</strain>
    </source>
</reference>
<keyword evidence="1" id="KW-1133">Transmembrane helix</keyword>
<keyword evidence="1" id="KW-0812">Transmembrane</keyword>
<name>A0A2T1LY61_9CHRO</name>
<feature type="transmembrane region" description="Helical" evidence="1">
    <location>
        <begin position="20"/>
        <end position="40"/>
    </location>
</feature>
<evidence type="ECO:0008006" key="4">
    <source>
        <dbReference type="Google" id="ProtNLM"/>
    </source>
</evidence>
<reference evidence="2 3" key="2">
    <citation type="submission" date="2018-03" db="EMBL/GenBank/DDBJ databases">
        <authorList>
            <person name="Keele B.F."/>
        </authorList>
    </citation>
    <scope>NUCLEOTIDE SEQUENCE [LARGE SCALE GENOMIC DNA]</scope>
    <source>
        <strain evidence="2 3">CCALA 016</strain>
    </source>
</reference>
<evidence type="ECO:0000256" key="1">
    <source>
        <dbReference type="SAM" id="Phobius"/>
    </source>
</evidence>
<dbReference type="RefSeq" id="WP_106456979.1">
    <property type="nucleotide sequence ID" value="NZ_PXOH01000010.1"/>
</dbReference>
<dbReference type="SUPFAM" id="SSF82171">
    <property type="entry name" value="DPP6 N-terminal domain-like"/>
    <property type="match status" value="1"/>
</dbReference>
<evidence type="ECO:0000313" key="3">
    <source>
        <dbReference type="Proteomes" id="UP000239001"/>
    </source>
</evidence>
<comment type="caution">
    <text evidence="2">The sequence shown here is derived from an EMBL/GenBank/DDBJ whole genome shotgun (WGS) entry which is preliminary data.</text>
</comment>
<proteinExistence type="predicted"/>
<keyword evidence="3" id="KW-1185">Reference proteome</keyword>
<evidence type="ECO:0000313" key="2">
    <source>
        <dbReference type="EMBL" id="PSF37291.1"/>
    </source>
</evidence>